<keyword evidence="6" id="KW-1185">Reference proteome</keyword>
<dbReference type="OrthoDB" id="266718at2759"/>
<dbReference type="SUPFAM" id="SSF56112">
    <property type="entry name" value="Protein kinase-like (PK-like)"/>
    <property type="match status" value="1"/>
</dbReference>
<evidence type="ECO:0000256" key="1">
    <source>
        <dbReference type="ARBA" id="ARBA00022679"/>
    </source>
</evidence>
<accession>A0A367JUX4</accession>
<dbReference type="PANTHER" id="PTHR48016:SF56">
    <property type="entry name" value="MAPKK KINASE"/>
    <property type="match status" value="1"/>
</dbReference>
<dbReference type="GO" id="GO:0005524">
    <property type="term" value="F:ATP binding"/>
    <property type="evidence" value="ECO:0007669"/>
    <property type="project" value="UniProtKB-KW"/>
</dbReference>
<evidence type="ECO:0000256" key="2">
    <source>
        <dbReference type="ARBA" id="ARBA00022741"/>
    </source>
</evidence>
<organism evidence="5 6">
    <name type="scientific">Rhizopus stolonifer</name>
    <name type="common">Rhizopus nigricans</name>
    <dbReference type="NCBI Taxonomy" id="4846"/>
    <lineage>
        <taxon>Eukaryota</taxon>
        <taxon>Fungi</taxon>
        <taxon>Fungi incertae sedis</taxon>
        <taxon>Mucoromycota</taxon>
        <taxon>Mucoromycotina</taxon>
        <taxon>Mucoromycetes</taxon>
        <taxon>Mucorales</taxon>
        <taxon>Mucorineae</taxon>
        <taxon>Rhizopodaceae</taxon>
        <taxon>Rhizopus</taxon>
    </lineage>
</organism>
<keyword evidence="2" id="KW-0547">Nucleotide-binding</keyword>
<evidence type="ECO:0000313" key="5">
    <source>
        <dbReference type="EMBL" id="RCH93695.1"/>
    </source>
</evidence>
<keyword evidence="1" id="KW-0808">Transferase</keyword>
<evidence type="ECO:0000313" key="6">
    <source>
        <dbReference type="Proteomes" id="UP000253551"/>
    </source>
</evidence>
<name>A0A367JUX4_RHIST</name>
<protein>
    <submittedName>
        <fullName evidence="5">ATP binding protein</fullName>
    </submittedName>
</protein>
<sequence length="59" mass="6697">MQAIFQIGSDTAPNIPTSLSKDAKDFLKCTFKLNHEERPSADELLNHAFLQVSDEEELY</sequence>
<proteinExistence type="predicted"/>
<gene>
    <name evidence="5" type="primary">STE11_4</name>
    <name evidence="5" type="ORF">CU098_007780</name>
</gene>
<dbReference type="GO" id="GO:0000165">
    <property type="term" value="P:MAPK cascade"/>
    <property type="evidence" value="ECO:0007669"/>
    <property type="project" value="UniProtKB-ARBA"/>
</dbReference>
<dbReference type="STRING" id="4846.A0A367JUX4"/>
<dbReference type="GO" id="GO:0016301">
    <property type="term" value="F:kinase activity"/>
    <property type="evidence" value="ECO:0007669"/>
    <property type="project" value="UniProtKB-KW"/>
</dbReference>
<keyword evidence="3" id="KW-0418">Kinase</keyword>
<comment type="caution">
    <text evidence="5">The sequence shown here is derived from an EMBL/GenBank/DDBJ whole genome shotgun (WGS) entry which is preliminary data.</text>
</comment>
<dbReference type="PANTHER" id="PTHR48016">
    <property type="entry name" value="MAP KINASE KINASE KINASE SSK2-RELATED-RELATED"/>
    <property type="match status" value="1"/>
</dbReference>
<dbReference type="EMBL" id="PJQM01002659">
    <property type="protein sequence ID" value="RCH93695.1"/>
    <property type="molecule type" value="Genomic_DNA"/>
</dbReference>
<dbReference type="InterPro" id="IPR011009">
    <property type="entry name" value="Kinase-like_dom_sf"/>
</dbReference>
<evidence type="ECO:0000256" key="4">
    <source>
        <dbReference type="ARBA" id="ARBA00022840"/>
    </source>
</evidence>
<keyword evidence="4" id="KW-0067">ATP-binding</keyword>
<evidence type="ECO:0000256" key="3">
    <source>
        <dbReference type="ARBA" id="ARBA00022777"/>
    </source>
</evidence>
<dbReference type="Gene3D" id="1.10.510.10">
    <property type="entry name" value="Transferase(Phosphotransferase) domain 1"/>
    <property type="match status" value="1"/>
</dbReference>
<dbReference type="AlphaFoldDB" id="A0A367JUX4"/>
<dbReference type="Proteomes" id="UP000253551">
    <property type="component" value="Unassembled WGS sequence"/>
</dbReference>
<reference evidence="5 6" key="1">
    <citation type="journal article" date="2018" name="G3 (Bethesda)">
        <title>Phylogenetic and Phylogenomic Definition of Rhizopus Species.</title>
        <authorList>
            <person name="Gryganskyi A.P."/>
            <person name="Golan J."/>
            <person name="Dolatabadi S."/>
            <person name="Mondo S."/>
            <person name="Robb S."/>
            <person name="Idnurm A."/>
            <person name="Muszewska A."/>
            <person name="Steczkiewicz K."/>
            <person name="Masonjones S."/>
            <person name="Liao H.L."/>
            <person name="Gajdeczka M.T."/>
            <person name="Anike F."/>
            <person name="Vuek A."/>
            <person name="Anishchenko I.M."/>
            <person name="Voigt K."/>
            <person name="de Hoog G.S."/>
            <person name="Smith M.E."/>
            <person name="Heitman J."/>
            <person name="Vilgalys R."/>
            <person name="Stajich J.E."/>
        </authorList>
    </citation>
    <scope>NUCLEOTIDE SEQUENCE [LARGE SCALE GENOMIC DNA]</scope>
    <source>
        <strain evidence="5 6">LSU 92-RS-03</strain>
    </source>
</reference>
<dbReference type="InterPro" id="IPR050538">
    <property type="entry name" value="MAP_kinase_kinase_kinase"/>
</dbReference>